<feature type="region of interest" description="Disordered" evidence="1">
    <location>
        <begin position="1"/>
        <end position="142"/>
    </location>
</feature>
<organism evidence="2 3">
    <name type="scientific">Pleurodeles waltl</name>
    <name type="common">Iberian ribbed newt</name>
    <dbReference type="NCBI Taxonomy" id="8319"/>
    <lineage>
        <taxon>Eukaryota</taxon>
        <taxon>Metazoa</taxon>
        <taxon>Chordata</taxon>
        <taxon>Craniata</taxon>
        <taxon>Vertebrata</taxon>
        <taxon>Euteleostomi</taxon>
        <taxon>Amphibia</taxon>
        <taxon>Batrachia</taxon>
        <taxon>Caudata</taxon>
        <taxon>Salamandroidea</taxon>
        <taxon>Salamandridae</taxon>
        <taxon>Pleurodelinae</taxon>
        <taxon>Pleurodeles</taxon>
    </lineage>
</organism>
<dbReference type="AlphaFoldDB" id="A0AAV7QWE6"/>
<evidence type="ECO:0000313" key="3">
    <source>
        <dbReference type="Proteomes" id="UP001066276"/>
    </source>
</evidence>
<proteinExistence type="predicted"/>
<comment type="caution">
    <text evidence="2">The sequence shown here is derived from an EMBL/GenBank/DDBJ whole genome shotgun (WGS) entry which is preliminary data.</text>
</comment>
<sequence>MTVEEGDRVEDEDGSENPDESGRPRDYMGPSAPLECGEEKTGNSGFLFGDEESRLRGAERYYPPRFRRSVAESGVGGHELGRTNARERVRGSKGQEIKAAQQEQDLRKERENEVQILQGQYKRGIIENPETTTREQKGEGKP</sequence>
<dbReference type="Proteomes" id="UP001066276">
    <property type="component" value="Chromosome 6"/>
</dbReference>
<dbReference type="EMBL" id="JANPWB010000010">
    <property type="protein sequence ID" value="KAJ1144114.1"/>
    <property type="molecule type" value="Genomic_DNA"/>
</dbReference>
<keyword evidence="3" id="KW-1185">Reference proteome</keyword>
<feature type="compositionally biased region" description="Basic and acidic residues" evidence="1">
    <location>
        <begin position="132"/>
        <end position="142"/>
    </location>
</feature>
<gene>
    <name evidence="2" type="ORF">NDU88_010416</name>
</gene>
<feature type="compositionally biased region" description="Basic and acidic residues" evidence="1">
    <location>
        <begin position="104"/>
        <end position="113"/>
    </location>
</feature>
<accession>A0AAV7QWE6</accession>
<evidence type="ECO:0000313" key="2">
    <source>
        <dbReference type="EMBL" id="KAJ1144114.1"/>
    </source>
</evidence>
<reference evidence="2" key="1">
    <citation type="journal article" date="2022" name="bioRxiv">
        <title>Sequencing and chromosome-scale assembly of the giantPleurodeles waltlgenome.</title>
        <authorList>
            <person name="Brown T."/>
            <person name="Elewa A."/>
            <person name="Iarovenko S."/>
            <person name="Subramanian E."/>
            <person name="Araus A.J."/>
            <person name="Petzold A."/>
            <person name="Susuki M."/>
            <person name="Suzuki K.-i.T."/>
            <person name="Hayashi T."/>
            <person name="Toyoda A."/>
            <person name="Oliveira C."/>
            <person name="Osipova E."/>
            <person name="Leigh N.D."/>
            <person name="Simon A."/>
            <person name="Yun M.H."/>
        </authorList>
    </citation>
    <scope>NUCLEOTIDE SEQUENCE</scope>
    <source>
        <strain evidence="2">20211129_DDA</strain>
        <tissue evidence="2">Liver</tissue>
    </source>
</reference>
<evidence type="ECO:0000256" key="1">
    <source>
        <dbReference type="SAM" id="MobiDB-lite"/>
    </source>
</evidence>
<feature type="compositionally biased region" description="Acidic residues" evidence="1">
    <location>
        <begin position="7"/>
        <end position="19"/>
    </location>
</feature>
<feature type="compositionally biased region" description="Basic and acidic residues" evidence="1">
    <location>
        <begin position="79"/>
        <end position="96"/>
    </location>
</feature>
<name>A0AAV7QWE6_PLEWA</name>
<protein>
    <submittedName>
        <fullName evidence="2">Uncharacterized protein</fullName>
    </submittedName>
</protein>